<feature type="transmembrane region" description="Helical" evidence="1">
    <location>
        <begin position="114"/>
        <end position="135"/>
    </location>
</feature>
<protein>
    <submittedName>
        <fullName evidence="2">Uncharacterized protein</fullName>
    </submittedName>
</protein>
<name>A0ABN6Y0J4_9MICO</name>
<keyword evidence="1" id="KW-0472">Membrane</keyword>
<sequence length="173" mass="18469">MEGRGRDSTARRVDRVLNPTRRRPIAVVAGAVLVTGALVIVAALVVLAVWFLRVGYLTTTFGTFDPAEFCAGYRLQPPLGSTFWPPRVTCGGVSVTPAATTQGLMDTWVLWSRVLAVGGACAVAAVSTLVVLAFGDRPAATRSGRPDWAVETLVEAPRPRRQADGLTLHRSSR</sequence>
<dbReference type="Proteomes" id="UP001321486">
    <property type="component" value="Chromosome"/>
</dbReference>
<reference evidence="3" key="1">
    <citation type="journal article" date="2019" name="Int. J. Syst. Evol. Microbiol.">
        <title>The Global Catalogue of Microorganisms (GCM) 10K type strain sequencing project: providing services to taxonomists for standard genome sequencing and annotation.</title>
        <authorList>
            <consortium name="The Broad Institute Genomics Platform"/>
            <consortium name="The Broad Institute Genome Sequencing Center for Infectious Disease"/>
            <person name="Wu L."/>
            <person name="Ma J."/>
        </authorList>
    </citation>
    <scope>NUCLEOTIDE SEQUENCE [LARGE SCALE GENOMIC DNA]</scope>
    <source>
        <strain evidence="3">NBRC 108728</strain>
    </source>
</reference>
<feature type="transmembrane region" description="Helical" evidence="1">
    <location>
        <begin position="25"/>
        <end position="52"/>
    </location>
</feature>
<dbReference type="EMBL" id="AP027732">
    <property type="protein sequence ID" value="BDZ49501.1"/>
    <property type="molecule type" value="Genomic_DNA"/>
</dbReference>
<evidence type="ECO:0000313" key="2">
    <source>
        <dbReference type="EMBL" id="BDZ49501.1"/>
    </source>
</evidence>
<evidence type="ECO:0000256" key="1">
    <source>
        <dbReference type="SAM" id="Phobius"/>
    </source>
</evidence>
<keyword evidence="1" id="KW-0812">Transmembrane</keyword>
<keyword evidence="3" id="KW-1185">Reference proteome</keyword>
<proteinExistence type="predicted"/>
<gene>
    <name evidence="2" type="ORF">GCM10025867_17420</name>
</gene>
<organism evidence="2 3">
    <name type="scientific">Frondihabitans sucicola</name>
    <dbReference type="NCBI Taxonomy" id="1268041"/>
    <lineage>
        <taxon>Bacteria</taxon>
        <taxon>Bacillati</taxon>
        <taxon>Actinomycetota</taxon>
        <taxon>Actinomycetes</taxon>
        <taxon>Micrococcales</taxon>
        <taxon>Microbacteriaceae</taxon>
        <taxon>Frondihabitans</taxon>
    </lineage>
</organism>
<evidence type="ECO:0000313" key="3">
    <source>
        <dbReference type="Proteomes" id="UP001321486"/>
    </source>
</evidence>
<keyword evidence="1" id="KW-1133">Transmembrane helix</keyword>
<accession>A0ABN6Y0J4</accession>